<keyword evidence="5" id="KW-0732">Signal</keyword>
<dbReference type="PANTHER" id="PTHR42973">
    <property type="entry name" value="BINDING OXIDOREDUCTASE, PUTATIVE (AFU_ORTHOLOGUE AFUA_1G17690)-RELATED"/>
    <property type="match status" value="1"/>
</dbReference>
<dbReference type="EMBL" id="JAACJJ010000028">
    <property type="protein sequence ID" value="KAF5322032.1"/>
    <property type="molecule type" value="Genomic_DNA"/>
</dbReference>
<feature type="signal peptide" evidence="5">
    <location>
        <begin position="1"/>
        <end position="18"/>
    </location>
</feature>
<dbReference type="InterPro" id="IPR016166">
    <property type="entry name" value="FAD-bd_PCMH"/>
</dbReference>
<feature type="chain" id="PRO_5034487169" description="FAD-binding PCMH-type domain-containing protein" evidence="5">
    <location>
        <begin position="19"/>
        <end position="481"/>
    </location>
</feature>
<sequence length="481" mass="50694">MSIFKLLCFVSLAGTATAILIPDPVCVQIASSISSGSDVYYPGQALYSKGIYHWASSSTQLAKCVVEPGNAADVAVILGIVGSTNTPFAVKGGGHASNPGFSSTTGVHISMYRFSTRNYNAASQTVEIGSGLIWDDVYAYLEPYNVNVVGGRVTGVGVAGFILGYSWKTNQYGLTIDTVTAFELVKPNGAIVTVTQASDPTLFMGLKGGFNNFGIVTKFTLRTFPQTQVWGGLITIAAPFIPQVAAATAAFSAGSTDPKAAIITTYNFLLGQPGISQLLFYDGPSPPSGLFDDFLSIPFVTQDVSTRSFLSLVLSSPSNATSGTRGIFNTASVLQYTPALLDVILNETIYWGATLSLKSGIFISYDVEPFLPTIYSHNSAITAFPPVRSLGLTPFNIYYAYTASVFDSDFYDAARASSATVMNAAIAGGQSSLVGAPVYPNYAIFDTPLSNIYGSNLPVLQALKASIDPTDIMGLAGGFKF</sequence>
<proteinExistence type="inferred from homology"/>
<reference evidence="7 8" key="1">
    <citation type="journal article" date="2020" name="ISME J.">
        <title>Uncovering the hidden diversity of litter-decomposition mechanisms in mushroom-forming fungi.</title>
        <authorList>
            <person name="Floudas D."/>
            <person name="Bentzer J."/>
            <person name="Ahren D."/>
            <person name="Johansson T."/>
            <person name="Persson P."/>
            <person name="Tunlid A."/>
        </authorList>
    </citation>
    <scope>NUCLEOTIDE SEQUENCE [LARGE SCALE GENOMIC DNA]</scope>
    <source>
        <strain evidence="7 8">CBS 101986</strain>
    </source>
</reference>
<dbReference type="Pfam" id="PF01565">
    <property type="entry name" value="FAD_binding_4"/>
    <property type="match status" value="1"/>
</dbReference>
<dbReference type="InterPro" id="IPR016167">
    <property type="entry name" value="FAD-bd_PCMH_sub1"/>
</dbReference>
<feature type="domain" description="FAD-binding PCMH-type" evidence="6">
    <location>
        <begin position="58"/>
        <end position="226"/>
    </location>
</feature>
<comment type="similarity">
    <text evidence="1">Belongs to the oxygen-dependent FAD-linked oxidoreductase family.</text>
</comment>
<dbReference type="InterPro" id="IPR036318">
    <property type="entry name" value="FAD-bd_PCMH-like_sf"/>
</dbReference>
<evidence type="ECO:0000256" key="2">
    <source>
        <dbReference type="ARBA" id="ARBA00022630"/>
    </source>
</evidence>
<evidence type="ECO:0000256" key="4">
    <source>
        <dbReference type="ARBA" id="ARBA00023002"/>
    </source>
</evidence>
<gene>
    <name evidence="7" type="ORF">D9619_002225</name>
</gene>
<evidence type="ECO:0000313" key="8">
    <source>
        <dbReference type="Proteomes" id="UP000567179"/>
    </source>
</evidence>
<dbReference type="AlphaFoldDB" id="A0A8H5F3C5"/>
<evidence type="ECO:0000256" key="3">
    <source>
        <dbReference type="ARBA" id="ARBA00022827"/>
    </source>
</evidence>
<dbReference type="Gene3D" id="3.30.465.10">
    <property type="match status" value="1"/>
</dbReference>
<keyword evidence="3" id="KW-0274">FAD</keyword>
<name>A0A8H5F3C5_9AGAR</name>
<dbReference type="GO" id="GO:0016491">
    <property type="term" value="F:oxidoreductase activity"/>
    <property type="evidence" value="ECO:0007669"/>
    <property type="project" value="UniProtKB-KW"/>
</dbReference>
<dbReference type="InterPro" id="IPR050416">
    <property type="entry name" value="FAD-linked_Oxidoreductase"/>
</dbReference>
<protein>
    <recommendedName>
        <fullName evidence="6">FAD-binding PCMH-type domain-containing protein</fullName>
    </recommendedName>
</protein>
<keyword evidence="2" id="KW-0285">Flavoprotein</keyword>
<dbReference type="InterPro" id="IPR006094">
    <property type="entry name" value="Oxid_FAD_bind_N"/>
</dbReference>
<dbReference type="SUPFAM" id="SSF56176">
    <property type="entry name" value="FAD-binding/transporter-associated domain-like"/>
    <property type="match status" value="1"/>
</dbReference>
<comment type="caution">
    <text evidence="7">The sequence shown here is derived from an EMBL/GenBank/DDBJ whole genome shotgun (WGS) entry which is preliminary data.</text>
</comment>
<dbReference type="Proteomes" id="UP000567179">
    <property type="component" value="Unassembled WGS sequence"/>
</dbReference>
<evidence type="ECO:0000256" key="5">
    <source>
        <dbReference type="SAM" id="SignalP"/>
    </source>
</evidence>
<accession>A0A8H5F3C5</accession>
<dbReference type="GO" id="GO:0071949">
    <property type="term" value="F:FAD binding"/>
    <property type="evidence" value="ECO:0007669"/>
    <property type="project" value="InterPro"/>
</dbReference>
<dbReference type="Gene3D" id="3.30.43.10">
    <property type="entry name" value="Uridine Diphospho-n-acetylenolpyruvylglucosamine Reductase, domain 2"/>
    <property type="match status" value="1"/>
</dbReference>
<dbReference type="PROSITE" id="PS51387">
    <property type="entry name" value="FAD_PCMH"/>
    <property type="match status" value="1"/>
</dbReference>
<evidence type="ECO:0000256" key="1">
    <source>
        <dbReference type="ARBA" id="ARBA00005466"/>
    </source>
</evidence>
<dbReference type="PANTHER" id="PTHR42973:SF13">
    <property type="entry name" value="FAD-BINDING PCMH-TYPE DOMAIN-CONTAINING PROTEIN"/>
    <property type="match status" value="1"/>
</dbReference>
<dbReference type="InterPro" id="IPR016169">
    <property type="entry name" value="FAD-bd_PCMH_sub2"/>
</dbReference>
<keyword evidence="8" id="KW-1185">Reference proteome</keyword>
<evidence type="ECO:0000313" key="7">
    <source>
        <dbReference type="EMBL" id="KAF5322032.1"/>
    </source>
</evidence>
<dbReference type="OrthoDB" id="2151789at2759"/>
<organism evidence="7 8">
    <name type="scientific">Psilocybe cf. subviscida</name>
    <dbReference type="NCBI Taxonomy" id="2480587"/>
    <lineage>
        <taxon>Eukaryota</taxon>
        <taxon>Fungi</taxon>
        <taxon>Dikarya</taxon>
        <taxon>Basidiomycota</taxon>
        <taxon>Agaricomycotina</taxon>
        <taxon>Agaricomycetes</taxon>
        <taxon>Agaricomycetidae</taxon>
        <taxon>Agaricales</taxon>
        <taxon>Agaricineae</taxon>
        <taxon>Strophariaceae</taxon>
        <taxon>Psilocybe</taxon>
    </lineage>
</organism>
<keyword evidence="4" id="KW-0560">Oxidoreductase</keyword>
<evidence type="ECO:0000259" key="6">
    <source>
        <dbReference type="PROSITE" id="PS51387"/>
    </source>
</evidence>